<feature type="transmembrane region" description="Helical" evidence="6">
    <location>
        <begin position="31"/>
        <end position="55"/>
    </location>
</feature>
<keyword evidence="5 6" id="KW-0472">Membrane</keyword>
<keyword evidence="4 6" id="KW-1133">Transmembrane helix</keyword>
<comment type="subcellular location">
    <subcellularLocation>
        <location evidence="1">Cell membrane</location>
        <topology evidence="1">Multi-pass membrane protein</topology>
    </subcellularLocation>
</comment>
<dbReference type="PANTHER" id="PTHR39087">
    <property type="entry name" value="UPF0104 MEMBRANE PROTEIN MJ1595"/>
    <property type="match status" value="1"/>
</dbReference>
<keyword evidence="8" id="KW-1185">Reference proteome</keyword>
<organism evidence="7 8">
    <name type="scientific">Skermanella aerolata</name>
    <dbReference type="NCBI Taxonomy" id="393310"/>
    <lineage>
        <taxon>Bacteria</taxon>
        <taxon>Pseudomonadati</taxon>
        <taxon>Pseudomonadota</taxon>
        <taxon>Alphaproteobacteria</taxon>
        <taxon>Rhodospirillales</taxon>
        <taxon>Azospirillaceae</taxon>
        <taxon>Skermanella</taxon>
    </lineage>
</organism>
<evidence type="ECO:0000256" key="3">
    <source>
        <dbReference type="ARBA" id="ARBA00022692"/>
    </source>
</evidence>
<feature type="transmembrane region" description="Helical" evidence="6">
    <location>
        <begin position="139"/>
        <end position="159"/>
    </location>
</feature>
<evidence type="ECO:0000313" key="8">
    <source>
        <dbReference type="Proteomes" id="UP000321523"/>
    </source>
</evidence>
<reference evidence="7 8" key="1">
    <citation type="submission" date="2019-07" db="EMBL/GenBank/DDBJ databases">
        <title>Whole genome shotgun sequence of Skermanella aerolata NBRC 106429.</title>
        <authorList>
            <person name="Hosoyama A."/>
            <person name="Uohara A."/>
            <person name="Ohji S."/>
            <person name="Ichikawa N."/>
        </authorList>
    </citation>
    <scope>NUCLEOTIDE SEQUENCE [LARGE SCALE GENOMIC DNA]</scope>
    <source>
        <strain evidence="7 8">NBRC 106429</strain>
    </source>
</reference>
<dbReference type="Pfam" id="PF03706">
    <property type="entry name" value="LPG_synthase_TM"/>
    <property type="match status" value="1"/>
</dbReference>
<accession>A0A512DWC1</accession>
<gene>
    <name evidence="7" type="ORF">SAE02_49230</name>
</gene>
<protein>
    <submittedName>
        <fullName evidence="7">Membrane protein</fullName>
    </submittedName>
</protein>
<keyword evidence="2" id="KW-1003">Cell membrane</keyword>
<comment type="caution">
    <text evidence="7">The sequence shown here is derived from an EMBL/GenBank/DDBJ whole genome shotgun (WGS) entry which is preliminary data.</text>
</comment>
<dbReference type="AlphaFoldDB" id="A0A512DWC1"/>
<keyword evidence="3 6" id="KW-0812">Transmembrane</keyword>
<proteinExistence type="predicted"/>
<evidence type="ECO:0000256" key="1">
    <source>
        <dbReference type="ARBA" id="ARBA00004651"/>
    </source>
</evidence>
<feature type="transmembrane region" description="Helical" evidence="6">
    <location>
        <begin position="209"/>
        <end position="230"/>
    </location>
</feature>
<dbReference type="PANTHER" id="PTHR39087:SF2">
    <property type="entry name" value="UPF0104 MEMBRANE PROTEIN MJ1595"/>
    <property type="match status" value="1"/>
</dbReference>
<dbReference type="GO" id="GO:0005886">
    <property type="term" value="C:plasma membrane"/>
    <property type="evidence" value="ECO:0007669"/>
    <property type="project" value="UniProtKB-SubCell"/>
</dbReference>
<evidence type="ECO:0000256" key="5">
    <source>
        <dbReference type="ARBA" id="ARBA00023136"/>
    </source>
</evidence>
<feature type="transmembrane region" description="Helical" evidence="6">
    <location>
        <begin position="112"/>
        <end position="133"/>
    </location>
</feature>
<dbReference type="NCBIfam" id="TIGR03476">
    <property type="entry name" value="HpnL"/>
    <property type="match status" value="1"/>
</dbReference>
<feature type="transmembrane region" description="Helical" evidence="6">
    <location>
        <begin position="265"/>
        <end position="287"/>
    </location>
</feature>
<dbReference type="InterPro" id="IPR022791">
    <property type="entry name" value="L-PG_synthase/AglD"/>
</dbReference>
<name>A0A512DWC1_9PROT</name>
<dbReference type="Proteomes" id="UP000321523">
    <property type="component" value="Unassembled WGS sequence"/>
</dbReference>
<evidence type="ECO:0000256" key="4">
    <source>
        <dbReference type="ARBA" id="ARBA00022989"/>
    </source>
</evidence>
<evidence type="ECO:0000256" key="6">
    <source>
        <dbReference type="SAM" id="Phobius"/>
    </source>
</evidence>
<evidence type="ECO:0000313" key="7">
    <source>
        <dbReference type="EMBL" id="GEO40775.1"/>
    </source>
</evidence>
<sequence length="320" mass="33514">MTALAGIGVLVALVLGTGLDAVRDALAPVGWGIVPIVLSHALAVLLDVVAWRLLFIGPAPSLGALFGMRWIGEGVNNLLPVAQIGGELARVRLAMLSGVETSRAAATVLADVTFGALTQMVFALIGVGLLLAAHEVGSVVPVVSGLLLFGSGIFAFYWIQRGRGFGVLWRWVSAVLPKQDWAARLGGMGSFQTELDRIYADRRAAGWSCFWRLAGWFAGAAEIWLCLWFLGVPARWTDAIILESLSQAGRSAAFTVPGAIGVQEAGFVAIGLVLGLDPSTALALGLIRRARDLALGLPALAVWSAIEARRSGAVGQDGAR</sequence>
<dbReference type="EMBL" id="BJYZ01000023">
    <property type="protein sequence ID" value="GEO40775.1"/>
    <property type="molecule type" value="Genomic_DNA"/>
</dbReference>
<evidence type="ECO:0000256" key="2">
    <source>
        <dbReference type="ARBA" id="ARBA00022475"/>
    </source>
</evidence>